<evidence type="ECO:0000313" key="1">
    <source>
        <dbReference type="EnsemblMetazoa" id="Aqu2.1.35528_001"/>
    </source>
</evidence>
<dbReference type="AlphaFoldDB" id="A0A1X7V6A2"/>
<accession>A0A1X7V6A2</accession>
<sequence length="66" mass="7063">MCPLTRARVKGRRDLIEGVATLGGAKRGSSSINKQEDFAAAKLPVLKLFILLNVLVAWAKTGTVLV</sequence>
<proteinExistence type="predicted"/>
<protein>
    <submittedName>
        <fullName evidence="1">Uncharacterized protein</fullName>
    </submittedName>
</protein>
<reference evidence="1" key="1">
    <citation type="submission" date="2017-05" db="UniProtKB">
        <authorList>
            <consortium name="EnsemblMetazoa"/>
        </authorList>
    </citation>
    <scope>IDENTIFICATION</scope>
</reference>
<dbReference type="EnsemblMetazoa" id="Aqu2.1.35528_001">
    <property type="protein sequence ID" value="Aqu2.1.35528_001"/>
    <property type="gene ID" value="Aqu2.1.35528"/>
</dbReference>
<dbReference type="InParanoid" id="A0A1X7V6A2"/>
<name>A0A1X7V6A2_AMPQE</name>
<organism evidence="1">
    <name type="scientific">Amphimedon queenslandica</name>
    <name type="common">Sponge</name>
    <dbReference type="NCBI Taxonomy" id="400682"/>
    <lineage>
        <taxon>Eukaryota</taxon>
        <taxon>Metazoa</taxon>
        <taxon>Porifera</taxon>
        <taxon>Demospongiae</taxon>
        <taxon>Heteroscleromorpha</taxon>
        <taxon>Haplosclerida</taxon>
        <taxon>Niphatidae</taxon>
        <taxon>Amphimedon</taxon>
    </lineage>
</organism>